<protein>
    <submittedName>
        <fullName evidence="7">tRNA/tmRNA/rRNA uracil-C5-methylase (TrmA/RlmC/RlmD family)</fullName>
    </submittedName>
</protein>
<evidence type="ECO:0000313" key="7">
    <source>
        <dbReference type="EMBL" id="NYG37914.1"/>
    </source>
</evidence>
<dbReference type="PROSITE" id="PS51687">
    <property type="entry name" value="SAM_MT_RNA_M5U"/>
    <property type="match status" value="1"/>
</dbReference>
<dbReference type="PANTHER" id="PTHR11061">
    <property type="entry name" value="RNA M5U METHYLTRANSFERASE"/>
    <property type="match status" value="1"/>
</dbReference>
<feature type="domain" description="TRAM" evidence="6">
    <location>
        <begin position="22"/>
        <end position="82"/>
    </location>
</feature>
<feature type="region of interest" description="Disordered" evidence="5">
    <location>
        <begin position="359"/>
        <end position="395"/>
    </location>
</feature>
<dbReference type="GO" id="GO:0070041">
    <property type="term" value="F:rRNA (uridine-C5-)-methyltransferase activity"/>
    <property type="evidence" value="ECO:0007669"/>
    <property type="project" value="TreeGrafter"/>
</dbReference>
<dbReference type="Gene3D" id="2.40.50.140">
    <property type="entry name" value="Nucleic acid-binding proteins"/>
    <property type="match status" value="1"/>
</dbReference>
<feature type="binding site" evidence="4">
    <location>
        <position position="274"/>
    </location>
    <ligand>
        <name>S-adenosyl-L-methionine</name>
        <dbReference type="ChEBI" id="CHEBI:59789"/>
    </ligand>
</feature>
<keyword evidence="2 4" id="KW-0808">Transferase</keyword>
<comment type="caution">
    <text evidence="7">The sequence shown here is derived from an EMBL/GenBank/DDBJ whole genome shotgun (WGS) entry which is preliminary data.</text>
</comment>
<dbReference type="Pfam" id="PF01938">
    <property type="entry name" value="TRAM"/>
    <property type="match status" value="1"/>
</dbReference>
<feature type="binding site" evidence="4">
    <location>
        <position position="400"/>
    </location>
    <ligand>
        <name>S-adenosyl-L-methionine</name>
        <dbReference type="ChEBI" id="CHEBI:59789"/>
    </ligand>
</feature>
<sequence>MSGPGLGPGREPEAESGPGADELVPGVEVEVEVGPVAHGGHCVARHEGRVLFVRHAIPGERVRARITEGGPGDRFVRADAIKILRADSHRVAPPCRYAGPGGCGGCDLQHVEIGHQRTLKGQVVAEQLSRLAGVERDVVVEALDDEGGLGYRTRVELAVGTAEAPEGAATPVLGLRRHRSHEIVPVATCAIADPRVDEGVRESHQDAVTEPEELAGLAALDVVAAAGEADTVVVEVPGDADGRPLPTPPLPLTELVPAGDGRREARVDARGFWQVHRDAPRAFVEAVLEAAAVAPGERVLDLYAGVGLLSGPLAQATGEGGQLVAVESDRRAGGHLRENLADLPQALAVTARVDEALGVSGRRSGRGGGRGGGGRSGGRARRGGASSPLLPPSADVVVLDPPRSGAGREVVEALLRLRPRRVVYVACDPAALARDTRYLRERGAELVGLRALDAFPMTHHVECVATFAPSP</sequence>
<dbReference type="Gene3D" id="3.40.50.150">
    <property type="entry name" value="Vaccinia Virus protein VP39"/>
    <property type="match status" value="2"/>
</dbReference>
<comment type="similarity">
    <text evidence="4">Belongs to the class I-like SAM-binding methyltransferase superfamily. RNA M5U methyltransferase family.</text>
</comment>
<dbReference type="AlphaFoldDB" id="A0A852XBV7"/>
<dbReference type="InterPro" id="IPR012340">
    <property type="entry name" value="NA-bd_OB-fold"/>
</dbReference>
<dbReference type="InterPro" id="IPR029063">
    <property type="entry name" value="SAM-dependent_MTases_sf"/>
</dbReference>
<dbReference type="SUPFAM" id="SSF53335">
    <property type="entry name" value="S-adenosyl-L-methionine-dependent methyltransferases"/>
    <property type="match status" value="1"/>
</dbReference>
<feature type="binding site" evidence="4">
    <location>
        <position position="303"/>
    </location>
    <ligand>
        <name>S-adenosyl-L-methionine</name>
        <dbReference type="ChEBI" id="CHEBI:59789"/>
    </ligand>
</feature>
<gene>
    <name evidence="7" type="ORF">BJY28_002383</name>
</gene>
<evidence type="ECO:0000256" key="2">
    <source>
        <dbReference type="ARBA" id="ARBA00022679"/>
    </source>
</evidence>
<dbReference type="Proteomes" id="UP000592181">
    <property type="component" value="Unassembled WGS sequence"/>
</dbReference>
<dbReference type="PROSITE" id="PS01231">
    <property type="entry name" value="TRMA_2"/>
    <property type="match status" value="1"/>
</dbReference>
<dbReference type="InterPro" id="IPR010280">
    <property type="entry name" value="U5_MeTrfase_fam"/>
</dbReference>
<dbReference type="GO" id="GO:0070475">
    <property type="term" value="P:rRNA base methylation"/>
    <property type="evidence" value="ECO:0007669"/>
    <property type="project" value="TreeGrafter"/>
</dbReference>
<organism evidence="7 8">
    <name type="scientific">Janibacter alkaliphilus</name>
    <dbReference type="NCBI Taxonomy" id="1069963"/>
    <lineage>
        <taxon>Bacteria</taxon>
        <taxon>Bacillati</taxon>
        <taxon>Actinomycetota</taxon>
        <taxon>Actinomycetes</taxon>
        <taxon>Micrococcales</taxon>
        <taxon>Intrasporangiaceae</taxon>
        <taxon>Janibacter</taxon>
    </lineage>
</organism>
<name>A0A852XBV7_9MICO</name>
<dbReference type="PANTHER" id="PTHR11061:SF30">
    <property type="entry name" value="TRNA (URACIL(54)-C(5))-METHYLTRANSFERASE"/>
    <property type="match status" value="1"/>
</dbReference>
<evidence type="ECO:0000313" key="8">
    <source>
        <dbReference type="Proteomes" id="UP000592181"/>
    </source>
</evidence>
<dbReference type="RefSeq" id="WP_343037088.1">
    <property type="nucleotide sequence ID" value="NZ_JACBZX010000001.1"/>
</dbReference>
<reference evidence="7 8" key="1">
    <citation type="submission" date="2020-07" db="EMBL/GenBank/DDBJ databases">
        <title>Sequencing the genomes of 1000 actinobacteria strains.</title>
        <authorList>
            <person name="Klenk H.-P."/>
        </authorList>
    </citation>
    <scope>NUCLEOTIDE SEQUENCE [LARGE SCALE GENOMIC DNA]</scope>
    <source>
        <strain evidence="7 8">DSM 24723</strain>
    </source>
</reference>
<evidence type="ECO:0000256" key="5">
    <source>
        <dbReference type="SAM" id="MobiDB-lite"/>
    </source>
</evidence>
<dbReference type="Pfam" id="PF05958">
    <property type="entry name" value="tRNA_U5-meth_tr"/>
    <property type="match status" value="1"/>
</dbReference>
<accession>A0A852XBV7</accession>
<dbReference type="EMBL" id="JACBZX010000001">
    <property type="protein sequence ID" value="NYG37914.1"/>
    <property type="molecule type" value="Genomic_DNA"/>
</dbReference>
<dbReference type="InterPro" id="IPR002792">
    <property type="entry name" value="TRAM_dom"/>
</dbReference>
<keyword evidence="1 4" id="KW-0489">Methyltransferase</keyword>
<proteinExistence type="inferred from homology"/>
<evidence type="ECO:0000256" key="1">
    <source>
        <dbReference type="ARBA" id="ARBA00022603"/>
    </source>
</evidence>
<evidence type="ECO:0000256" key="4">
    <source>
        <dbReference type="PROSITE-ProRule" id="PRU01024"/>
    </source>
</evidence>
<dbReference type="SUPFAM" id="SSF50249">
    <property type="entry name" value="Nucleic acid-binding proteins"/>
    <property type="match status" value="1"/>
</dbReference>
<feature type="active site" description="Nucleophile" evidence="4">
    <location>
        <position position="427"/>
    </location>
</feature>
<evidence type="ECO:0000256" key="3">
    <source>
        <dbReference type="ARBA" id="ARBA00022691"/>
    </source>
</evidence>
<feature type="compositionally biased region" description="Gly residues" evidence="5">
    <location>
        <begin position="366"/>
        <end position="377"/>
    </location>
</feature>
<feature type="binding site" evidence="4">
    <location>
        <position position="327"/>
    </location>
    <ligand>
        <name>S-adenosyl-L-methionine</name>
        <dbReference type="ChEBI" id="CHEBI:59789"/>
    </ligand>
</feature>
<keyword evidence="3 4" id="KW-0949">S-adenosyl-L-methionine</keyword>
<dbReference type="PROSITE" id="PS50926">
    <property type="entry name" value="TRAM"/>
    <property type="match status" value="1"/>
</dbReference>
<evidence type="ECO:0000259" key="6">
    <source>
        <dbReference type="PROSITE" id="PS50926"/>
    </source>
</evidence>
<keyword evidence="8" id="KW-1185">Reference proteome</keyword>
<dbReference type="InterPro" id="IPR030391">
    <property type="entry name" value="MeTrfase_TrmA_CS"/>
</dbReference>
<feature type="region of interest" description="Disordered" evidence="5">
    <location>
        <begin position="1"/>
        <end position="22"/>
    </location>
</feature>